<comment type="caution">
    <text evidence="9">The sequence shown here is derived from an EMBL/GenBank/DDBJ whole genome shotgun (WGS) entry which is preliminary data.</text>
</comment>
<evidence type="ECO:0000313" key="9">
    <source>
        <dbReference type="EMBL" id="KMZ65593.1"/>
    </source>
</evidence>
<evidence type="ECO:0000256" key="3">
    <source>
        <dbReference type="ARBA" id="ARBA00023015"/>
    </source>
</evidence>
<dbReference type="PROSITE" id="PS51754">
    <property type="entry name" value="OVATE"/>
    <property type="match status" value="1"/>
</dbReference>
<evidence type="ECO:0000256" key="2">
    <source>
        <dbReference type="ARBA" id="ARBA00022491"/>
    </source>
</evidence>
<keyword evidence="2 6" id="KW-0678">Repressor</keyword>
<keyword evidence="10" id="KW-1185">Reference proteome</keyword>
<dbReference type="EMBL" id="LFYR01001027">
    <property type="protein sequence ID" value="KMZ65593.1"/>
    <property type="molecule type" value="Genomic_DNA"/>
</dbReference>
<dbReference type="AlphaFoldDB" id="A0A0K9P936"/>
<organism evidence="9 10">
    <name type="scientific">Zostera marina</name>
    <name type="common">Eelgrass</name>
    <dbReference type="NCBI Taxonomy" id="29655"/>
    <lineage>
        <taxon>Eukaryota</taxon>
        <taxon>Viridiplantae</taxon>
        <taxon>Streptophyta</taxon>
        <taxon>Embryophyta</taxon>
        <taxon>Tracheophyta</taxon>
        <taxon>Spermatophyta</taxon>
        <taxon>Magnoliopsida</taxon>
        <taxon>Liliopsida</taxon>
        <taxon>Zosteraceae</taxon>
        <taxon>Zostera</taxon>
    </lineage>
</organism>
<dbReference type="PANTHER" id="PTHR33057">
    <property type="entry name" value="TRANSCRIPTION REPRESSOR OFP7-RELATED"/>
    <property type="match status" value="1"/>
</dbReference>
<comment type="subcellular location">
    <subcellularLocation>
        <location evidence="1 6">Nucleus</location>
    </subcellularLocation>
</comment>
<gene>
    <name evidence="9" type="ORF">ZOSMA_317G00090</name>
</gene>
<evidence type="ECO:0000313" key="10">
    <source>
        <dbReference type="Proteomes" id="UP000036987"/>
    </source>
</evidence>
<comment type="function">
    <text evidence="6">Transcriptional repressor that regulates multiple aspects of plant growth and development.</text>
</comment>
<dbReference type="OMA" id="MVEMIMG"/>
<evidence type="ECO:0000256" key="6">
    <source>
        <dbReference type="RuleBase" id="RU367028"/>
    </source>
</evidence>
<name>A0A0K9P936_ZOSMR</name>
<dbReference type="GO" id="GO:0005634">
    <property type="term" value="C:nucleus"/>
    <property type="evidence" value="ECO:0007669"/>
    <property type="project" value="UniProtKB-SubCell"/>
</dbReference>
<evidence type="ECO:0000256" key="5">
    <source>
        <dbReference type="ARBA" id="ARBA00023242"/>
    </source>
</evidence>
<reference evidence="10" key="1">
    <citation type="journal article" date="2016" name="Nature">
        <title>The genome of the seagrass Zostera marina reveals angiosperm adaptation to the sea.</title>
        <authorList>
            <person name="Olsen J.L."/>
            <person name="Rouze P."/>
            <person name="Verhelst B."/>
            <person name="Lin Y.-C."/>
            <person name="Bayer T."/>
            <person name="Collen J."/>
            <person name="Dattolo E."/>
            <person name="De Paoli E."/>
            <person name="Dittami S."/>
            <person name="Maumus F."/>
            <person name="Michel G."/>
            <person name="Kersting A."/>
            <person name="Lauritano C."/>
            <person name="Lohaus R."/>
            <person name="Toepel M."/>
            <person name="Tonon T."/>
            <person name="Vanneste K."/>
            <person name="Amirebrahimi M."/>
            <person name="Brakel J."/>
            <person name="Bostroem C."/>
            <person name="Chovatia M."/>
            <person name="Grimwood J."/>
            <person name="Jenkins J.W."/>
            <person name="Jueterbock A."/>
            <person name="Mraz A."/>
            <person name="Stam W.T."/>
            <person name="Tice H."/>
            <person name="Bornberg-Bauer E."/>
            <person name="Green P.J."/>
            <person name="Pearson G.A."/>
            <person name="Procaccini G."/>
            <person name="Duarte C.M."/>
            <person name="Schmutz J."/>
            <person name="Reusch T.B.H."/>
            <person name="Van de Peer Y."/>
        </authorList>
    </citation>
    <scope>NUCLEOTIDE SEQUENCE [LARGE SCALE GENOMIC DNA]</scope>
    <source>
        <strain evidence="10">cv. Finnish</strain>
    </source>
</reference>
<feature type="compositionally biased region" description="Basic residues" evidence="7">
    <location>
        <begin position="161"/>
        <end position="171"/>
    </location>
</feature>
<dbReference type="OrthoDB" id="1928390at2759"/>
<dbReference type="Proteomes" id="UP000036987">
    <property type="component" value="Unassembled WGS sequence"/>
</dbReference>
<dbReference type="InterPro" id="IPR006458">
    <property type="entry name" value="Ovate_C"/>
</dbReference>
<dbReference type="PANTHER" id="PTHR33057:SF17">
    <property type="entry name" value="TRANSCRIPTION REPRESSOR OFP8"/>
    <property type="match status" value="1"/>
</dbReference>
<evidence type="ECO:0000256" key="7">
    <source>
        <dbReference type="SAM" id="MobiDB-lite"/>
    </source>
</evidence>
<feature type="region of interest" description="Disordered" evidence="7">
    <location>
        <begin position="106"/>
        <end position="145"/>
    </location>
</feature>
<keyword evidence="4 6" id="KW-0804">Transcription</keyword>
<evidence type="ECO:0000256" key="1">
    <source>
        <dbReference type="ARBA" id="ARBA00004123"/>
    </source>
</evidence>
<dbReference type="STRING" id="29655.A0A0K9P936"/>
<sequence>MEEVKTKKKKPNFKTRICSIFKASACSSTAKAIFDDVQPPVFLASNPLHFDESTLFNLHLSHSGIKEEVERRDVFFYDARGKKKNKKKKKKKKKKLYSNPYGFTSSSSSFSCDEGGGGEDGDGVFSSDNGEEETGTLLSSRSFSSDSSDFYYNSSLCGKKGVSRTPRKKPSRRESRRHDCTGHGFRPLVSISSTTSSKKDKKKQAMIIGDGVPVAKNTSDPYADFRISMLEMIFEKQIFGKEELDHLLRSFLALNSHDHHSIIEEVFHDICEVLFIN</sequence>
<feature type="domain" description="OVATE" evidence="8">
    <location>
        <begin position="214"/>
        <end position="273"/>
    </location>
</feature>
<protein>
    <recommendedName>
        <fullName evidence="6">Transcription repressor</fullName>
    </recommendedName>
    <alternativeName>
        <fullName evidence="6">Ovate family protein</fullName>
    </alternativeName>
</protein>
<dbReference type="GO" id="GO:0045892">
    <property type="term" value="P:negative regulation of DNA-templated transcription"/>
    <property type="evidence" value="ECO:0007669"/>
    <property type="project" value="UniProtKB-UniRule"/>
</dbReference>
<accession>A0A0K9P936</accession>
<feature type="region of interest" description="Disordered" evidence="7">
    <location>
        <begin position="160"/>
        <end position="187"/>
    </location>
</feature>
<dbReference type="NCBIfam" id="TIGR01568">
    <property type="entry name" value="A_thal_3678"/>
    <property type="match status" value="1"/>
</dbReference>
<evidence type="ECO:0000259" key="8">
    <source>
        <dbReference type="PROSITE" id="PS51754"/>
    </source>
</evidence>
<proteinExistence type="predicted"/>
<keyword evidence="5 6" id="KW-0539">Nucleus</keyword>
<dbReference type="InterPro" id="IPR038933">
    <property type="entry name" value="Ovate"/>
</dbReference>
<keyword evidence="3 6" id="KW-0805">Transcription regulation</keyword>
<feature type="compositionally biased region" description="Basic and acidic residues" evidence="7">
    <location>
        <begin position="172"/>
        <end position="181"/>
    </location>
</feature>
<evidence type="ECO:0000256" key="4">
    <source>
        <dbReference type="ARBA" id="ARBA00023163"/>
    </source>
</evidence>
<dbReference type="Pfam" id="PF04844">
    <property type="entry name" value="Ovate"/>
    <property type="match status" value="1"/>
</dbReference>